<dbReference type="InParanoid" id="G3H0U5"/>
<accession>G3H0U5</accession>
<organism evidence="1 2">
    <name type="scientific">Cricetulus griseus</name>
    <name type="common">Chinese hamster</name>
    <name type="synonym">Cricetulus barabensis griseus</name>
    <dbReference type="NCBI Taxonomy" id="10029"/>
    <lineage>
        <taxon>Eukaryota</taxon>
        <taxon>Metazoa</taxon>
        <taxon>Chordata</taxon>
        <taxon>Craniata</taxon>
        <taxon>Vertebrata</taxon>
        <taxon>Euteleostomi</taxon>
        <taxon>Mammalia</taxon>
        <taxon>Eutheria</taxon>
        <taxon>Euarchontoglires</taxon>
        <taxon>Glires</taxon>
        <taxon>Rodentia</taxon>
        <taxon>Myomorpha</taxon>
        <taxon>Muroidea</taxon>
        <taxon>Cricetidae</taxon>
        <taxon>Cricetinae</taxon>
        <taxon>Cricetulus</taxon>
    </lineage>
</organism>
<dbReference type="AlphaFoldDB" id="G3H0U5"/>
<evidence type="ECO:0000313" key="1">
    <source>
        <dbReference type="EMBL" id="EGV97205.1"/>
    </source>
</evidence>
<protein>
    <submittedName>
        <fullName evidence="1">Uncharacterized protein</fullName>
    </submittedName>
</protein>
<sequence>MNMQKAWLHGKDKQYPFLGHKQGQNNCNHSTWGLTRKDCHKFKDNLGFRSLRN</sequence>
<reference evidence="2" key="1">
    <citation type="journal article" date="2011" name="Nat. Biotechnol.">
        <title>The genomic sequence of the Chinese hamster ovary (CHO)-K1 cell line.</title>
        <authorList>
            <person name="Xu X."/>
            <person name="Nagarajan H."/>
            <person name="Lewis N.E."/>
            <person name="Pan S."/>
            <person name="Cai Z."/>
            <person name="Liu X."/>
            <person name="Chen W."/>
            <person name="Xie M."/>
            <person name="Wang W."/>
            <person name="Hammond S."/>
            <person name="Andersen M.R."/>
            <person name="Neff N."/>
            <person name="Passarelli B."/>
            <person name="Koh W."/>
            <person name="Fan H.C."/>
            <person name="Wang J."/>
            <person name="Gui Y."/>
            <person name="Lee K.H."/>
            <person name="Betenbaugh M.J."/>
            <person name="Quake S.R."/>
            <person name="Famili I."/>
            <person name="Palsson B.O."/>
            <person name="Wang J."/>
        </authorList>
    </citation>
    <scope>NUCLEOTIDE SEQUENCE [LARGE SCALE GENOMIC DNA]</scope>
    <source>
        <strain evidence="2">CHO K1 cell line</strain>
    </source>
</reference>
<dbReference type="EMBL" id="JH000098">
    <property type="protein sequence ID" value="EGV97205.1"/>
    <property type="molecule type" value="Genomic_DNA"/>
</dbReference>
<name>G3H0U5_CRIGR</name>
<evidence type="ECO:0000313" key="2">
    <source>
        <dbReference type="Proteomes" id="UP000001075"/>
    </source>
</evidence>
<dbReference type="Proteomes" id="UP000001075">
    <property type="component" value="Unassembled WGS sequence"/>
</dbReference>
<gene>
    <name evidence="1" type="ORF">I79_003764</name>
</gene>
<proteinExistence type="predicted"/>